<keyword evidence="6" id="KW-1185">Reference proteome</keyword>
<keyword evidence="3" id="KW-0547">Nucleotide-binding</keyword>
<protein>
    <submittedName>
        <fullName evidence="5">Uncharacterized protein</fullName>
    </submittedName>
</protein>
<evidence type="ECO:0000256" key="1">
    <source>
        <dbReference type="ARBA" id="ARBA00005417"/>
    </source>
</evidence>
<keyword evidence="2" id="KW-0813">Transport</keyword>
<keyword evidence="4" id="KW-0067">ATP-binding</keyword>
<dbReference type="Gene3D" id="3.40.50.300">
    <property type="entry name" value="P-loop containing nucleotide triphosphate hydrolases"/>
    <property type="match status" value="1"/>
</dbReference>
<organism evidence="5 6">
    <name type="scientific">Liquorilactobacillus hordei DSM 19519</name>
    <dbReference type="NCBI Taxonomy" id="1423759"/>
    <lineage>
        <taxon>Bacteria</taxon>
        <taxon>Bacillati</taxon>
        <taxon>Bacillota</taxon>
        <taxon>Bacilli</taxon>
        <taxon>Lactobacillales</taxon>
        <taxon>Lactobacillaceae</taxon>
        <taxon>Liquorilactobacillus</taxon>
    </lineage>
</organism>
<comment type="caution">
    <text evidence="5">The sequence shown here is derived from an EMBL/GenBank/DDBJ whole genome shotgun (WGS) entry which is preliminary data.</text>
</comment>
<dbReference type="PATRIC" id="fig|1423759.3.peg.2252"/>
<reference evidence="5 6" key="1">
    <citation type="journal article" date="2015" name="Genome Announc.">
        <title>Expanding the biotechnology potential of lactobacilli through comparative genomics of 213 strains and associated genera.</title>
        <authorList>
            <person name="Sun Z."/>
            <person name="Harris H.M."/>
            <person name="McCann A."/>
            <person name="Guo C."/>
            <person name="Argimon S."/>
            <person name="Zhang W."/>
            <person name="Yang X."/>
            <person name="Jeffery I.B."/>
            <person name="Cooney J.C."/>
            <person name="Kagawa T.F."/>
            <person name="Liu W."/>
            <person name="Song Y."/>
            <person name="Salvetti E."/>
            <person name="Wrobel A."/>
            <person name="Rasinkangas P."/>
            <person name="Parkhill J."/>
            <person name="Rea M.C."/>
            <person name="O'Sullivan O."/>
            <person name="Ritari J."/>
            <person name="Douillard F.P."/>
            <person name="Paul Ross R."/>
            <person name="Yang R."/>
            <person name="Briner A.E."/>
            <person name="Felis G.E."/>
            <person name="de Vos W.M."/>
            <person name="Barrangou R."/>
            <person name="Klaenhammer T.R."/>
            <person name="Caufield P.W."/>
            <person name="Cui Y."/>
            <person name="Zhang H."/>
            <person name="O'Toole P.W."/>
        </authorList>
    </citation>
    <scope>NUCLEOTIDE SEQUENCE [LARGE SCALE GENOMIC DNA]</scope>
    <source>
        <strain evidence="5 6">DSM 19519</strain>
    </source>
</reference>
<dbReference type="STRING" id="1423759.FC92_GL002155"/>
<dbReference type="PANTHER" id="PTHR42711">
    <property type="entry name" value="ABC TRANSPORTER ATP-BINDING PROTEIN"/>
    <property type="match status" value="1"/>
</dbReference>
<dbReference type="AlphaFoldDB" id="A0A0R1MN12"/>
<dbReference type="InterPro" id="IPR050763">
    <property type="entry name" value="ABC_transporter_ATP-binding"/>
</dbReference>
<dbReference type="PANTHER" id="PTHR42711:SF5">
    <property type="entry name" value="ABC TRANSPORTER ATP-BINDING PROTEIN NATA"/>
    <property type="match status" value="1"/>
</dbReference>
<dbReference type="GO" id="GO:0005524">
    <property type="term" value="F:ATP binding"/>
    <property type="evidence" value="ECO:0007669"/>
    <property type="project" value="UniProtKB-KW"/>
</dbReference>
<dbReference type="Proteomes" id="UP000051448">
    <property type="component" value="Unassembled WGS sequence"/>
</dbReference>
<accession>A0A0R1MN12</accession>
<dbReference type="EMBL" id="AZDX01000008">
    <property type="protein sequence ID" value="KRL07188.1"/>
    <property type="molecule type" value="Genomic_DNA"/>
</dbReference>
<gene>
    <name evidence="5" type="ORF">FC92_GL002155</name>
</gene>
<sequence length="109" mass="12453">MLARALVNNPELIILDEPTTGLDIQSRYVFWNKLEQLKKNGVAILITSHYGEEIERLADDVMIINHGEIIVSGQTRLLPAQQGYKSIEEMYLGLTGYTKEREEIEQTFS</sequence>
<proteinExistence type="inferred from homology"/>
<evidence type="ECO:0000256" key="3">
    <source>
        <dbReference type="ARBA" id="ARBA00022741"/>
    </source>
</evidence>
<comment type="similarity">
    <text evidence="1">Belongs to the ABC transporter superfamily.</text>
</comment>
<name>A0A0R1MN12_9LACO</name>
<dbReference type="InterPro" id="IPR027417">
    <property type="entry name" value="P-loop_NTPase"/>
</dbReference>
<dbReference type="SUPFAM" id="SSF52540">
    <property type="entry name" value="P-loop containing nucleoside triphosphate hydrolases"/>
    <property type="match status" value="1"/>
</dbReference>
<evidence type="ECO:0000256" key="2">
    <source>
        <dbReference type="ARBA" id="ARBA00022448"/>
    </source>
</evidence>
<evidence type="ECO:0000256" key="4">
    <source>
        <dbReference type="ARBA" id="ARBA00022840"/>
    </source>
</evidence>
<evidence type="ECO:0000313" key="5">
    <source>
        <dbReference type="EMBL" id="KRL07188.1"/>
    </source>
</evidence>
<evidence type="ECO:0000313" key="6">
    <source>
        <dbReference type="Proteomes" id="UP000051448"/>
    </source>
</evidence>